<evidence type="ECO:0000256" key="2">
    <source>
        <dbReference type="ARBA" id="ARBA00022475"/>
    </source>
</evidence>
<dbReference type="GO" id="GO:0030424">
    <property type="term" value="C:axon"/>
    <property type="evidence" value="ECO:0007669"/>
    <property type="project" value="TreeGrafter"/>
</dbReference>
<dbReference type="PANTHER" id="PTHR21143">
    <property type="entry name" value="INVERTEBRATE GUSTATORY RECEPTOR"/>
    <property type="match status" value="1"/>
</dbReference>
<gene>
    <name evidence="10" type="primary">LOC111357804</name>
</gene>
<keyword evidence="9" id="KW-1185">Reference proteome</keyword>
<comment type="subcellular location">
    <subcellularLocation>
        <location evidence="1 8">Cell membrane</location>
        <topology evidence="1 8">Multi-pass membrane protein</topology>
    </subcellularLocation>
</comment>
<dbReference type="AlphaFoldDB" id="A0A9J7ECA4"/>
<comment type="function">
    <text evidence="8">Gustatory receptor which mediates acceptance or avoidance behavior, depending on its substrates.</text>
</comment>
<proteinExistence type="inferred from homology"/>
<dbReference type="Pfam" id="PF08395">
    <property type="entry name" value="7tm_7"/>
    <property type="match status" value="1"/>
</dbReference>
<feature type="transmembrane region" description="Helical" evidence="8">
    <location>
        <begin position="104"/>
        <end position="124"/>
    </location>
</feature>
<dbReference type="PANTHER" id="PTHR21143:SF104">
    <property type="entry name" value="GUSTATORY RECEPTOR 8A-RELATED"/>
    <property type="match status" value="1"/>
</dbReference>
<feature type="transmembrane region" description="Helical" evidence="8">
    <location>
        <begin position="161"/>
        <end position="180"/>
    </location>
</feature>
<comment type="similarity">
    <text evidence="8">Belongs to the insect chemoreceptor superfamily. Gustatory receptor (GR) family.</text>
</comment>
<dbReference type="GO" id="GO:0050909">
    <property type="term" value="P:sensory perception of taste"/>
    <property type="evidence" value="ECO:0007669"/>
    <property type="project" value="InterPro"/>
</dbReference>
<dbReference type="GO" id="GO:0007165">
    <property type="term" value="P:signal transduction"/>
    <property type="evidence" value="ECO:0007669"/>
    <property type="project" value="UniProtKB-KW"/>
</dbReference>
<evidence type="ECO:0000256" key="3">
    <source>
        <dbReference type="ARBA" id="ARBA00022692"/>
    </source>
</evidence>
<dbReference type="Proteomes" id="UP000301870">
    <property type="component" value="Chromosome 25"/>
</dbReference>
<feature type="transmembrane region" description="Helical" evidence="8">
    <location>
        <begin position="200"/>
        <end position="221"/>
    </location>
</feature>
<dbReference type="InterPro" id="IPR013604">
    <property type="entry name" value="7TM_chemorcpt"/>
</dbReference>
<feature type="transmembrane region" description="Helical" evidence="8">
    <location>
        <begin position="287"/>
        <end position="306"/>
    </location>
</feature>
<keyword evidence="6 8" id="KW-0675">Receptor</keyword>
<evidence type="ECO:0000256" key="5">
    <source>
        <dbReference type="ARBA" id="ARBA00023136"/>
    </source>
</evidence>
<keyword evidence="5 8" id="KW-0472">Membrane</keyword>
<keyword evidence="3 8" id="KW-0812">Transmembrane</keyword>
<evidence type="ECO:0000256" key="6">
    <source>
        <dbReference type="ARBA" id="ARBA00023170"/>
    </source>
</evidence>
<dbReference type="GO" id="GO:0007635">
    <property type="term" value="P:chemosensory behavior"/>
    <property type="evidence" value="ECO:0007669"/>
    <property type="project" value="TreeGrafter"/>
</dbReference>
<organism evidence="9 10">
    <name type="scientific">Spodoptera litura</name>
    <name type="common">Asian cotton leafworm</name>
    <dbReference type="NCBI Taxonomy" id="69820"/>
    <lineage>
        <taxon>Eukaryota</taxon>
        <taxon>Metazoa</taxon>
        <taxon>Ecdysozoa</taxon>
        <taxon>Arthropoda</taxon>
        <taxon>Hexapoda</taxon>
        <taxon>Insecta</taxon>
        <taxon>Pterygota</taxon>
        <taxon>Neoptera</taxon>
        <taxon>Endopterygota</taxon>
        <taxon>Lepidoptera</taxon>
        <taxon>Glossata</taxon>
        <taxon>Ditrysia</taxon>
        <taxon>Noctuoidea</taxon>
        <taxon>Noctuidae</taxon>
        <taxon>Amphipyrinae</taxon>
        <taxon>Spodoptera</taxon>
    </lineage>
</organism>
<evidence type="ECO:0000256" key="1">
    <source>
        <dbReference type="ARBA" id="ARBA00004651"/>
    </source>
</evidence>
<dbReference type="GeneID" id="111357804"/>
<evidence type="ECO:0000256" key="7">
    <source>
        <dbReference type="ARBA" id="ARBA00023224"/>
    </source>
</evidence>
<dbReference type="GO" id="GO:0030425">
    <property type="term" value="C:dendrite"/>
    <property type="evidence" value="ECO:0007669"/>
    <property type="project" value="TreeGrafter"/>
</dbReference>
<keyword evidence="7 8" id="KW-0807">Transducer</keyword>
<accession>A0A9J7ECA4</accession>
<sequence length="419" mass="48840">MEEVKEGDNESNGEKKNASVNEKKKIIAIFNNFKPEILIEYCFGIYRFQNIDGELRPPNWKMKVCGIFIFFIYTIVFSWFMFFVPDPEASNSLEQSEIMTTLDSIPSFVVLFQYAALIVTTNFFSSMNIRIITLLAEVDKTLQLEICTDFYKKMSSRISKFLIFITISHVVNGLMDLITVADRAWAITVFPLYFVQRFEVFIFCAYVIVVNGRLAVINNYLKEFNQEQDKKNVTVFTVKDTKIKTEKSFNYIGRPSVRNMKIRDLATTYDNIGEICFMMNDVFNFQIFLTLVSAFVYIVITIWTSLSFYRATAYSANTLINNAIWCFNTICNVATMSFTCERLLISRNETRILVNKIIMNYDLPKTMRVQAKAFMELVEAWPLRIYVYDMFSIDIKLMLKFISVATTYLIVIIQISHFV</sequence>
<evidence type="ECO:0000313" key="9">
    <source>
        <dbReference type="Proteomes" id="UP000301870"/>
    </source>
</evidence>
<evidence type="ECO:0000256" key="4">
    <source>
        <dbReference type="ARBA" id="ARBA00022989"/>
    </source>
</evidence>
<dbReference type="RefSeq" id="XP_022828378.1">
    <property type="nucleotide sequence ID" value="XM_022972610.1"/>
</dbReference>
<dbReference type="OrthoDB" id="7354650at2759"/>
<dbReference type="GO" id="GO:0008049">
    <property type="term" value="P:male courtship behavior"/>
    <property type="evidence" value="ECO:0007669"/>
    <property type="project" value="TreeGrafter"/>
</dbReference>
<feature type="transmembrane region" description="Helical" evidence="8">
    <location>
        <begin position="397"/>
        <end position="416"/>
    </location>
</feature>
<dbReference type="GO" id="GO:0005886">
    <property type="term" value="C:plasma membrane"/>
    <property type="evidence" value="ECO:0007669"/>
    <property type="project" value="UniProtKB-SubCell"/>
</dbReference>
<keyword evidence="2 8" id="KW-1003">Cell membrane</keyword>
<evidence type="ECO:0000256" key="8">
    <source>
        <dbReference type="RuleBase" id="RU363108"/>
    </source>
</evidence>
<feature type="transmembrane region" description="Helical" evidence="8">
    <location>
        <begin position="64"/>
        <end position="84"/>
    </location>
</feature>
<dbReference type="GO" id="GO:0043025">
    <property type="term" value="C:neuronal cell body"/>
    <property type="evidence" value="ECO:0007669"/>
    <property type="project" value="TreeGrafter"/>
</dbReference>
<name>A0A9J7ECA4_SPOLT</name>
<feature type="transmembrane region" description="Helical" evidence="8">
    <location>
        <begin position="318"/>
        <end position="338"/>
    </location>
</feature>
<protein>
    <recommendedName>
        <fullName evidence="8">Gustatory receptor</fullName>
    </recommendedName>
</protein>
<evidence type="ECO:0000313" key="10">
    <source>
        <dbReference type="RefSeq" id="XP_022828378.1"/>
    </source>
</evidence>
<reference evidence="10" key="1">
    <citation type="submission" date="2025-08" db="UniProtKB">
        <authorList>
            <consortium name="RefSeq"/>
        </authorList>
    </citation>
    <scope>IDENTIFICATION</scope>
    <source>
        <strain evidence="10">Ishihara</strain>
        <tissue evidence="10">Whole body</tissue>
    </source>
</reference>
<dbReference type="KEGG" id="sliu:111357804"/>
<keyword evidence="4 8" id="KW-1133">Transmembrane helix</keyword>